<gene>
    <name evidence="1" type="ORF">O1611_g5051</name>
</gene>
<proteinExistence type="predicted"/>
<accession>A0ACC2JM45</accession>
<sequence>MKHTVATEFLAQYFLPIRRKHHRQGSSHALRHQLDLCKTDSNDEVGNTSLRALPIEDCGVDGGTIVVANPNYQILDELEACSTIFGDILIDPGFVYFTLQGPQEITGTIIAHDNVILKTLSLTDAHKLGGLSYANPDIATVISFPELIEIGNLEWRNITWEYDFDYFSWEAEKFATVSNLNVEGTYLSGFKPDYPSYDGVSFYYGGLGQLETAGNIRVVNNLRMDEVVFESLKTISGSLVVGSNFNFLNSMGKRDSNPLLVSLPALESIGNVIIYDVEVIRGNKDGKIDLPVLGHVFGDFNVTTIGGLSEISVPTLTDIDGGLYILGNDALKNLDFPELRRVNHVFIDGGDAYYGGFETISFSALEEVGAFHVRAPAYVFDCSSLEHIRQIATEFSCENSEGTYDPDTPSSTIEVPTPTPTPSDPAPSPTGEPSPSNEPSSSLTNEPSLTSEPMTTDEPNITSEPSLTSEPATTGELNVTSDPVATGQPNQPNVPVPTGSAEPPSNPDTTGGAGATPTNEAPADTSESAPASSGASGLKSPFVTFLLLFTYWLL</sequence>
<keyword evidence="2" id="KW-1185">Reference proteome</keyword>
<evidence type="ECO:0000313" key="2">
    <source>
        <dbReference type="Proteomes" id="UP001153332"/>
    </source>
</evidence>
<name>A0ACC2JM45_9PEZI</name>
<evidence type="ECO:0000313" key="1">
    <source>
        <dbReference type="EMBL" id="KAJ8128583.1"/>
    </source>
</evidence>
<dbReference type="EMBL" id="JAPUUL010001023">
    <property type="protein sequence ID" value="KAJ8128583.1"/>
    <property type="molecule type" value="Genomic_DNA"/>
</dbReference>
<protein>
    <submittedName>
        <fullName evidence="1">Uncharacterized protein</fullName>
    </submittedName>
</protein>
<reference evidence="1" key="1">
    <citation type="submission" date="2022-12" db="EMBL/GenBank/DDBJ databases">
        <title>Genome Sequence of Lasiodiplodia mahajangana.</title>
        <authorList>
            <person name="Buettner E."/>
        </authorList>
    </citation>
    <scope>NUCLEOTIDE SEQUENCE</scope>
    <source>
        <strain evidence="1">VT137</strain>
    </source>
</reference>
<organism evidence="1 2">
    <name type="scientific">Lasiodiplodia mahajangana</name>
    <dbReference type="NCBI Taxonomy" id="1108764"/>
    <lineage>
        <taxon>Eukaryota</taxon>
        <taxon>Fungi</taxon>
        <taxon>Dikarya</taxon>
        <taxon>Ascomycota</taxon>
        <taxon>Pezizomycotina</taxon>
        <taxon>Dothideomycetes</taxon>
        <taxon>Dothideomycetes incertae sedis</taxon>
        <taxon>Botryosphaeriales</taxon>
        <taxon>Botryosphaeriaceae</taxon>
        <taxon>Lasiodiplodia</taxon>
    </lineage>
</organism>
<dbReference type="Proteomes" id="UP001153332">
    <property type="component" value="Unassembled WGS sequence"/>
</dbReference>
<comment type="caution">
    <text evidence="1">The sequence shown here is derived from an EMBL/GenBank/DDBJ whole genome shotgun (WGS) entry which is preliminary data.</text>
</comment>